<organism evidence="1 2">
    <name type="scientific">Vibrio phage vB_VpaP_G1</name>
    <dbReference type="NCBI Taxonomy" id="2862773"/>
    <lineage>
        <taxon>Viruses</taxon>
        <taxon>Duplodnaviria</taxon>
        <taxon>Heunggongvirae</taxon>
        <taxon>Uroviricota</taxon>
        <taxon>Caudoviricetes</taxon>
        <taxon>Autographivirales</taxon>
        <taxon>Youngvirus</taxon>
        <taxon>Youngvirus G1</taxon>
    </lineage>
</organism>
<dbReference type="EMBL" id="MZ592920">
    <property type="protein sequence ID" value="QYW05826.1"/>
    <property type="molecule type" value="Genomic_DNA"/>
</dbReference>
<sequence length="846" mass="95521">MAGVNGRYDSVILGVSQQTVFDRREGQMEAQDNFISDPVRGLARRWGSELQARSLVSTTGYDDKNLTTIAGKFRTKTFHCDGREYELIYAKEPVSQVGALHLFDRDSQKLLNVVYNGALADSIKNFGISSLVNVGRFMLMAVNNHEPTYLSERVMPSKNTARPGVIWIRQGTYSRTYRVTVTRTDGSSAVVEHKTMSSAYEGVLDTSDIPWSEDGKYTKAVADRTNDYNTKVTQHIAESTEDIQPDTIAKKFRDKIAAQLGLGNNILAVGPYIYFNEVANITNVTSTDGGDSTYIRSVVDTIDDIDKLSPWHYNGKVMRISPKKQSEKDTYYVQATTKTGEGFGEVTWKECPGVRYTPKSVFCIAWADGDTLYVGSSPDSLNSVTNNRADCPKLEPSVVGDDKTSPLPYFLTKKPINYLGIFQDRLIIASGAVTFTSRPGDYFNWFRQSVLTVEDDDPVEMFALGSEDDVIRWDSSFDRNHILHGDKNVYLIPGRQILTPKNPSIQIMQSLEDSVGSEPKSAGSYVFFTKGTTYGGSLHQIQMGASTDSSDSYECSQQLDTYINGRPCEVVATSSPYFVILRMKDTLNQLFFYSYLDSMAGGERLYDSWSRWTWDELVGACCGISYYREHIMRFTFRRMLGGTFLVADKMYLQSELSPRPYLDSMMRFSEVKEELKTWPKQITDNMYIAYDNEHEYRLLGCAYKDYPTLMPEVEDVGNAEHAWVGFAYDTKCVLTPPFIRDRNGKSIINGRLTLSNLTLSLSDSAGVDGYVTSSGRRKQTLKFEGRLLTRSTNLVGRTPILDTTVKFPIYKEIRECQMEFHAQTWLPLTVSGIEWKGQFFNNLRRV</sequence>
<protein>
    <submittedName>
        <fullName evidence="1">Tail tubular protein B</fullName>
    </submittedName>
</protein>
<dbReference type="KEGG" id="vg:77923853"/>
<dbReference type="Pfam" id="PF25675">
    <property type="entry name" value="Phage_nozzle"/>
    <property type="match status" value="2"/>
</dbReference>
<evidence type="ECO:0000313" key="2">
    <source>
        <dbReference type="Proteomes" id="UP000828797"/>
    </source>
</evidence>
<name>A0AAE7WU29_9CAUD</name>
<accession>A0AAE7WU29</accession>
<dbReference type="InterPro" id="IPR058003">
    <property type="entry name" value="Phage_gp12"/>
</dbReference>
<keyword evidence="2" id="KW-1185">Reference proteome</keyword>
<proteinExistence type="predicted"/>
<dbReference type="GeneID" id="77923853"/>
<reference evidence="1" key="1">
    <citation type="submission" date="2021-07" db="EMBL/GenBank/DDBJ databases">
        <authorList>
            <person name="Wang J."/>
            <person name="Yang M."/>
        </authorList>
    </citation>
    <scope>NUCLEOTIDE SEQUENCE</scope>
</reference>
<dbReference type="Proteomes" id="UP000828797">
    <property type="component" value="Segment"/>
</dbReference>
<dbReference type="RefSeq" id="YP_010648414.1">
    <property type="nucleotide sequence ID" value="NC_070758.1"/>
</dbReference>
<evidence type="ECO:0000313" key="1">
    <source>
        <dbReference type="EMBL" id="QYW05826.1"/>
    </source>
</evidence>